<gene>
    <name evidence="1" type="ORF">LAESUDRAFT_516812</name>
</gene>
<dbReference type="OrthoDB" id="2794856at2759"/>
<reference evidence="1 2" key="1">
    <citation type="journal article" date="2016" name="Mol. Biol. Evol.">
        <title>Comparative Genomics of Early-Diverging Mushroom-Forming Fungi Provides Insights into the Origins of Lignocellulose Decay Capabilities.</title>
        <authorList>
            <person name="Nagy L.G."/>
            <person name="Riley R."/>
            <person name="Tritt A."/>
            <person name="Adam C."/>
            <person name="Daum C."/>
            <person name="Floudas D."/>
            <person name="Sun H."/>
            <person name="Yadav J.S."/>
            <person name="Pangilinan J."/>
            <person name="Larsson K.H."/>
            <person name="Matsuura K."/>
            <person name="Barry K."/>
            <person name="Labutti K."/>
            <person name="Kuo R."/>
            <person name="Ohm R.A."/>
            <person name="Bhattacharya S.S."/>
            <person name="Shirouzu T."/>
            <person name="Yoshinaga Y."/>
            <person name="Martin F.M."/>
            <person name="Grigoriev I.V."/>
            <person name="Hibbett D.S."/>
        </authorList>
    </citation>
    <scope>NUCLEOTIDE SEQUENCE [LARGE SCALE GENOMIC DNA]</scope>
    <source>
        <strain evidence="1 2">93-53</strain>
    </source>
</reference>
<organism evidence="1 2">
    <name type="scientific">Laetiporus sulphureus 93-53</name>
    <dbReference type="NCBI Taxonomy" id="1314785"/>
    <lineage>
        <taxon>Eukaryota</taxon>
        <taxon>Fungi</taxon>
        <taxon>Dikarya</taxon>
        <taxon>Basidiomycota</taxon>
        <taxon>Agaricomycotina</taxon>
        <taxon>Agaricomycetes</taxon>
        <taxon>Polyporales</taxon>
        <taxon>Laetiporus</taxon>
    </lineage>
</organism>
<dbReference type="Proteomes" id="UP000076871">
    <property type="component" value="Unassembled WGS sequence"/>
</dbReference>
<accession>A0A165G188</accession>
<dbReference type="InParanoid" id="A0A165G188"/>
<keyword evidence="2" id="KW-1185">Reference proteome</keyword>
<sequence length="133" mass="15065">MMGCGHHKGAVRASDSPVADRYKFPPHELTHRPTLQTSLHNMKSLSDIVCKLNTLAVSESKHCVRCHRTYRDHENVPDACIVYHLPHYYHPNCAAMVKGILVCFHGLHTTNTEEVEYNFDSVSQCSGRCHYSS</sequence>
<proteinExistence type="predicted"/>
<evidence type="ECO:0000313" key="2">
    <source>
        <dbReference type="Proteomes" id="UP000076871"/>
    </source>
</evidence>
<dbReference type="AlphaFoldDB" id="A0A165G188"/>
<dbReference type="EMBL" id="KV427611">
    <property type="protein sequence ID" value="KZT09693.1"/>
    <property type="molecule type" value="Genomic_DNA"/>
</dbReference>
<name>A0A165G188_9APHY</name>
<protein>
    <submittedName>
        <fullName evidence="1">Uncharacterized protein</fullName>
    </submittedName>
</protein>
<dbReference type="RefSeq" id="XP_040767433.1">
    <property type="nucleotide sequence ID" value="XM_040902768.1"/>
</dbReference>
<evidence type="ECO:0000313" key="1">
    <source>
        <dbReference type="EMBL" id="KZT09693.1"/>
    </source>
</evidence>
<dbReference type="GeneID" id="63819799"/>